<sequence length="248" mass="28229">MIHAENLGSNEEGKKIILFWTMLASLQSVSEIDIREKADPFLAKILHQLDTGQQELDDYDGEKRSHLMANKRCQLPKRSFCEQRKGYEKVYVPALKPKPSEEAMGLMVIGKQLKYVQPVFAGFKTLNRIESRLYKTALESDHINDDGTINVDEFKFIYIAPMRSLVQETVGDGKMESTKAPYNDARFEEIKKEVSSYIKTNGFVEPSTKMARLTARTCLRLWSILTRPTDKPLHLPLKDVNKIGGTGT</sequence>
<accession>A0ABD1CLA2</accession>
<organism evidence="1 2">
    <name type="scientific">Culex pipiens pipiens</name>
    <name type="common">Northern house mosquito</name>
    <dbReference type="NCBI Taxonomy" id="38569"/>
    <lineage>
        <taxon>Eukaryota</taxon>
        <taxon>Metazoa</taxon>
        <taxon>Ecdysozoa</taxon>
        <taxon>Arthropoda</taxon>
        <taxon>Hexapoda</taxon>
        <taxon>Insecta</taxon>
        <taxon>Pterygota</taxon>
        <taxon>Neoptera</taxon>
        <taxon>Endopterygota</taxon>
        <taxon>Diptera</taxon>
        <taxon>Nematocera</taxon>
        <taxon>Culicoidea</taxon>
        <taxon>Culicidae</taxon>
        <taxon>Culicinae</taxon>
        <taxon>Culicini</taxon>
        <taxon>Culex</taxon>
        <taxon>Culex</taxon>
    </lineage>
</organism>
<evidence type="ECO:0000313" key="1">
    <source>
        <dbReference type="EMBL" id="KAL1377178.1"/>
    </source>
</evidence>
<keyword evidence="2" id="KW-1185">Reference proteome</keyword>
<protein>
    <recommendedName>
        <fullName evidence="3">EF-hand domain-containing protein</fullName>
    </recommendedName>
</protein>
<evidence type="ECO:0008006" key="3">
    <source>
        <dbReference type="Google" id="ProtNLM"/>
    </source>
</evidence>
<reference evidence="1 2" key="1">
    <citation type="submission" date="2024-05" db="EMBL/GenBank/DDBJ databases">
        <title>Culex pipiens pipiens assembly and annotation.</title>
        <authorList>
            <person name="Alout H."/>
            <person name="Durand T."/>
        </authorList>
    </citation>
    <scope>NUCLEOTIDE SEQUENCE [LARGE SCALE GENOMIC DNA]</scope>
    <source>
        <strain evidence="1">HA-2024</strain>
        <tissue evidence="1">Whole body</tissue>
    </source>
</reference>
<comment type="caution">
    <text evidence="1">The sequence shown here is derived from an EMBL/GenBank/DDBJ whole genome shotgun (WGS) entry which is preliminary data.</text>
</comment>
<name>A0ABD1CLA2_CULPP</name>
<dbReference type="AlphaFoldDB" id="A0ABD1CLA2"/>
<proteinExistence type="predicted"/>
<dbReference type="Proteomes" id="UP001562425">
    <property type="component" value="Unassembled WGS sequence"/>
</dbReference>
<gene>
    <name evidence="1" type="ORF">pipiens_016450</name>
</gene>
<evidence type="ECO:0000313" key="2">
    <source>
        <dbReference type="Proteomes" id="UP001562425"/>
    </source>
</evidence>
<dbReference type="EMBL" id="JBEHCU010011140">
    <property type="protein sequence ID" value="KAL1377178.1"/>
    <property type="molecule type" value="Genomic_DNA"/>
</dbReference>